<dbReference type="SMR" id="A0A811L8U1"/>
<feature type="region of interest" description="Disordered" evidence="2">
    <location>
        <begin position="418"/>
        <end position="439"/>
    </location>
</feature>
<gene>
    <name evidence="3" type="ORF">BXYJ_LOCUS8140</name>
</gene>
<evidence type="ECO:0000256" key="2">
    <source>
        <dbReference type="SAM" id="MobiDB-lite"/>
    </source>
</evidence>
<name>A0A811L8U1_BURXY</name>
<dbReference type="AlphaFoldDB" id="A0A811L8U1"/>
<keyword evidence="4" id="KW-1185">Reference proteome</keyword>
<organism evidence="3 4">
    <name type="scientific">Bursaphelenchus xylophilus</name>
    <name type="common">Pinewood nematode worm</name>
    <name type="synonym">Aphelenchoides xylophilus</name>
    <dbReference type="NCBI Taxonomy" id="6326"/>
    <lineage>
        <taxon>Eukaryota</taxon>
        <taxon>Metazoa</taxon>
        <taxon>Ecdysozoa</taxon>
        <taxon>Nematoda</taxon>
        <taxon>Chromadorea</taxon>
        <taxon>Rhabditida</taxon>
        <taxon>Tylenchina</taxon>
        <taxon>Tylenchomorpha</taxon>
        <taxon>Aphelenchoidea</taxon>
        <taxon>Aphelenchoididae</taxon>
        <taxon>Bursaphelenchus</taxon>
    </lineage>
</organism>
<reference evidence="3" key="1">
    <citation type="submission" date="2020-09" db="EMBL/GenBank/DDBJ databases">
        <authorList>
            <person name="Kikuchi T."/>
        </authorList>
    </citation>
    <scope>NUCLEOTIDE SEQUENCE</scope>
    <source>
        <strain evidence="3">Ka4C1</strain>
    </source>
</reference>
<dbReference type="Proteomes" id="UP000582659">
    <property type="component" value="Unassembled WGS sequence"/>
</dbReference>
<feature type="coiled-coil region" evidence="1">
    <location>
        <begin position="82"/>
        <end position="176"/>
    </location>
</feature>
<feature type="compositionally biased region" description="Basic and acidic residues" evidence="2">
    <location>
        <begin position="42"/>
        <end position="53"/>
    </location>
</feature>
<feature type="region of interest" description="Disordered" evidence="2">
    <location>
        <begin position="260"/>
        <end position="368"/>
    </location>
</feature>
<sequence length="439" mass="49480">MGTGASTTRVQRISADSNSAQHKKAPSALNHARRPSLGAINDRPRRNGKQLDAKVNEDELEQENKIQNVIMEHKRHEVEEFVEGLKREITTLELKNRELREEVSWLKEQLGGAPELPSAFSTAKIKPNGISGDLKAMYVELLDKYDELKKETNSIKNTSQKQISELQSELKEQTERYQTKVKFEQEIRERMEEVIREHLGEDYLFGVRSSVARDSSASVSSNSSIELKPLCRNFLPKGGRMSTPLTDSDETLNGRQLESYVTDKPLPPIAPRNSLNGFGPANGLDLSRPNDSPLPNERPSTSSALEQRSRRTRRDTLEELTVSENDLKSSNAMFRRPTESRQRRLKSRERRYNESQRNAQAARGESMEIEVESITSNENFADAEDVDEILNVSIPSLASIRHSGDSVTPVERFTRLSTSAKSRDSGFLGDTVGERTAVR</sequence>
<protein>
    <submittedName>
        <fullName evidence="3">(pine wood nematode) hypothetical protein</fullName>
    </submittedName>
</protein>
<feature type="region of interest" description="Disordered" evidence="2">
    <location>
        <begin position="1"/>
        <end position="53"/>
    </location>
</feature>
<dbReference type="EMBL" id="CAJFDI010000004">
    <property type="protein sequence ID" value="CAD5224631.1"/>
    <property type="molecule type" value="Genomic_DNA"/>
</dbReference>
<evidence type="ECO:0000313" key="4">
    <source>
        <dbReference type="Proteomes" id="UP000659654"/>
    </source>
</evidence>
<dbReference type="Proteomes" id="UP000659654">
    <property type="component" value="Unassembled WGS sequence"/>
</dbReference>
<dbReference type="EMBL" id="CAJFCV020000004">
    <property type="protein sequence ID" value="CAG9113460.1"/>
    <property type="molecule type" value="Genomic_DNA"/>
</dbReference>
<proteinExistence type="predicted"/>
<keyword evidence="1" id="KW-0175">Coiled coil</keyword>
<evidence type="ECO:0000313" key="3">
    <source>
        <dbReference type="EMBL" id="CAD5224631.1"/>
    </source>
</evidence>
<dbReference type="OrthoDB" id="10421537at2759"/>
<comment type="caution">
    <text evidence="3">The sequence shown here is derived from an EMBL/GenBank/DDBJ whole genome shotgun (WGS) entry which is preliminary data.</text>
</comment>
<accession>A0A811L8U1</accession>
<feature type="compositionally biased region" description="Polar residues" evidence="2">
    <location>
        <begin position="322"/>
        <end position="332"/>
    </location>
</feature>
<evidence type="ECO:0000256" key="1">
    <source>
        <dbReference type="SAM" id="Coils"/>
    </source>
</evidence>
<feature type="compositionally biased region" description="Polar residues" evidence="2">
    <location>
        <begin position="1"/>
        <end position="20"/>
    </location>
</feature>